<feature type="region of interest" description="Disordered" evidence="2">
    <location>
        <begin position="406"/>
        <end position="439"/>
    </location>
</feature>
<keyword evidence="6" id="KW-1185">Reference proteome</keyword>
<dbReference type="SMART" id="SM01051">
    <property type="entry name" value="CAMSAP_CKK"/>
    <property type="match status" value="1"/>
</dbReference>
<comment type="caution">
    <text evidence="5">The sequence shown here is derived from an EMBL/GenBank/DDBJ whole genome shotgun (WGS) entry which is preliminary data.</text>
</comment>
<gene>
    <name evidence="5" type="ORF">LOD99_6782</name>
</gene>
<comment type="similarity">
    <text evidence="1">Belongs to the CAMSAP1 family.</text>
</comment>
<evidence type="ECO:0000313" key="5">
    <source>
        <dbReference type="EMBL" id="KAI6649061.1"/>
    </source>
</evidence>
<feature type="domain" description="CKK" evidence="4">
    <location>
        <begin position="674"/>
        <end position="808"/>
    </location>
</feature>
<dbReference type="PANTHER" id="PTHR21595:SF0">
    <property type="entry name" value="PATRONIN"/>
    <property type="match status" value="1"/>
</dbReference>
<dbReference type="SUPFAM" id="SSF50346">
    <property type="entry name" value="PRC-barrel domain"/>
    <property type="match status" value="1"/>
</dbReference>
<dbReference type="InterPro" id="IPR032940">
    <property type="entry name" value="CAMSAP"/>
</dbReference>
<dbReference type="GO" id="GO:0005516">
    <property type="term" value="F:calmodulin binding"/>
    <property type="evidence" value="ECO:0007669"/>
    <property type="project" value="InterPro"/>
</dbReference>
<dbReference type="Pfam" id="PF08683">
    <property type="entry name" value="CAMSAP_CKK"/>
    <property type="match status" value="1"/>
</dbReference>
<dbReference type="AlphaFoldDB" id="A0AAV7JKS2"/>
<accession>A0AAV7JKS2</accession>
<dbReference type="InterPro" id="IPR001715">
    <property type="entry name" value="CH_dom"/>
</dbReference>
<proteinExistence type="inferred from homology"/>
<dbReference type="Proteomes" id="UP001165289">
    <property type="component" value="Unassembled WGS sequence"/>
</dbReference>
<dbReference type="PROSITE" id="PS50021">
    <property type="entry name" value="CH"/>
    <property type="match status" value="1"/>
</dbReference>
<dbReference type="EMBL" id="JAKMXF010000322">
    <property type="protein sequence ID" value="KAI6649061.1"/>
    <property type="molecule type" value="Genomic_DNA"/>
</dbReference>
<dbReference type="GO" id="GO:0031122">
    <property type="term" value="P:cytoplasmic microtubule organization"/>
    <property type="evidence" value="ECO:0007669"/>
    <property type="project" value="TreeGrafter"/>
</dbReference>
<dbReference type="InterPro" id="IPR014797">
    <property type="entry name" value="CKK_CAMSAP"/>
</dbReference>
<sequence>MMAFSLRNLRFRCAISWIQSYYDDLIFPFPREVLSYPYTDLYTFKIRPELVWWLTKGDPYFCLIAHIQSVSVKQVTSFEVAINRLGCTMDTVLLSRNDPIALDEHLFLIERIMLLSATTQVSIECIVNKIHKITGVMQGVDSLEDGLLLWVQSVCDKLRNRVHLATLVPIVTSISSSLYNGTILLLILHYYIPQCVQISNGKFPANSNDILELEDAFHNGTLVTNACMQIPQLKFCLSSQGIVRCSDPIMLPYVMVSLSSMFLCFEVTSSCSVYVPTLYGALIGRSPHAPNLLTAGRFHSMDSVAKIPSDNLLTPSFENLLVSQHSNPPTLYPRSNMSRIVSRPLSRLRTAISTVKSSSDPELSRISRQNTDILRRTQDLIPSGVLSPPAVIAGTSDCDVFSDTSDVSTGTGTGTGTKEAWSPLKQSPISNSSDSSIPSNESVANQEIITNGVIHLNLFPRRNKYPENPASLLLRTEVMRLKTDQSKAIVSTPNNEAIRQQLGQLAFSYVSTNQNISYEDYICNQLGISSIDKLDDTAFNQLKASIHIPNTLQDNSTEIIEQVIHPRIVKISDHIPTQLIAQKPPTFYTTGDDVNRLESPFATEKAKNMLRMLETRNSARHTNSAKQSGLKTQVDGVKFVTPSCSSNSLQSLQGNNIPIQQAGNHDRKVTKSKVIPETALSKHKSNKQIVKNAISDVCLAGGPNIAKKLEILSNLSESQSDHFLILFRDIIGCKFRGLYAYVTETGCARRIGGCGPREVTPEMLVKLYKYNSGSKEFQEIPARRISSSIDAVTIHDTLWSSKKRPVHL</sequence>
<name>A0AAV7JKS2_9METZ</name>
<protein>
    <recommendedName>
        <fullName evidence="7">CKK domain-containing protein</fullName>
    </recommendedName>
</protein>
<evidence type="ECO:0000259" key="3">
    <source>
        <dbReference type="PROSITE" id="PS50021"/>
    </source>
</evidence>
<dbReference type="InterPro" id="IPR011033">
    <property type="entry name" value="PRC_barrel-like_sf"/>
</dbReference>
<evidence type="ECO:0000256" key="1">
    <source>
        <dbReference type="PROSITE-ProRule" id="PRU00841"/>
    </source>
</evidence>
<evidence type="ECO:0000313" key="6">
    <source>
        <dbReference type="Proteomes" id="UP001165289"/>
    </source>
</evidence>
<feature type="compositionally biased region" description="Low complexity" evidence="2">
    <location>
        <begin position="427"/>
        <end position="439"/>
    </location>
</feature>
<dbReference type="GO" id="GO:0051011">
    <property type="term" value="F:microtubule minus-end binding"/>
    <property type="evidence" value="ECO:0007669"/>
    <property type="project" value="TreeGrafter"/>
</dbReference>
<comment type="domain">
    <text evidence="1">The CKK domain binds microtubules.</text>
</comment>
<evidence type="ECO:0008006" key="7">
    <source>
        <dbReference type="Google" id="ProtNLM"/>
    </source>
</evidence>
<dbReference type="PROSITE" id="PS51508">
    <property type="entry name" value="CKK"/>
    <property type="match status" value="1"/>
</dbReference>
<dbReference type="PANTHER" id="PTHR21595">
    <property type="entry name" value="PATRONIN"/>
    <property type="match status" value="1"/>
</dbReference>
<organism evidence="5 6">
    <name type="scientific">Oopsacas minuta</name>
    <dbReference type="NCBI Taxonomy" id="111878"/>
    <lineage>
        <taxon>Eukaryota</taxon>
        <taxon>Metazoa</taxon>
        <taxon>Porifera</taxon>
        <taxon>Hexactinellida</taxon>
        <taxon>Hexasterophora</taxon>
        <taxon>Lyssacinosida</taxon>
        <taxon>Leucopsacidae</taxon>
        <taxon>Oopsacas</taxon>
    </lineage>
</organism>
<dbReference type="GO" id="GO:0036449">
    <property type="term" value="C:microtubule minus-end"/>
    <property type="evidence" value="ECO:0007669"/>
    <property type="project" value="TreeGrafter"/>
</dbReference>
<evidence type="ECO:0000259" key="4">
    <source>
        <dbReference type="PROSITE" id="PS51508"/>
    </source>
</evidence>
<dbReference type="Gene3D" id="3.10.20.360">
    <property type="entry name" value="CKK domain"/>
    <property type="match status" value="1"/>
</dbReference>
<keyword evidence="1" id="KW-0493">Microtubule</keyword>
<feature type="domain" description="Calponin-homology (CH)" evidence="3">
    <location>
        <begin position="141"/>
        <end position="266"/>
    </location>
</feature>
<dbReference type="SUPFAM" id="SSF47576">
    <property type="entry name" value="Calponin-homology domain, CH-domain"/>
    <property type="match status" value="1"/>
</dbReference>
<dbReference type="GO" id="GO:0007026">
    <property type="term" value="P:negative regulation of microtubule depolymerization"/>
    <property type="evidence" value="ECO:0007669"/>
    <property type="project" value="TreeGrafter"/>
</dbReference>
<dbReference type="InterPro" id="IPR038209">
    <property type="entry name" value="CKK_dom_sf"/>
</dbReference>
<evidence type="ECO:0000256" key="2">
    <source>
        <dbReference type="SAM" id="MobiDB-lite"/>
    </source>
</evidence>
<reference evidence="5 6" key="1">
    <citation type="journal article" date="2023" name="BMC Biol.">
        <title>The compact genome of the sponge Oopsacas minuta (Hexactinellida) is lacking key metazoan core genes.</title>
        <authorList>
            <person name="Santini S."/>
            <person name="Schenkelaars Q."/>
            <person name="Jourda C."/>
            <person name="Duchesne M."/>
            <person name="Belahbib H."/>
            <person name="Rocher C."/>
            <person name="Selva M."/>
            <person name="Riesgo A."/>
            <person name="Vervoort M."/>
            <person name="Leys S.P."/>
            <person name="Kodjabachian L."/>
            <person name="Le Bivic A."/>
            <person name="Borchiellini C."/>
            <person name="Claverie J.M."/>
            <person name="Renard E."/>
        </authorList>
    </citation>
    <scope>NUCLEOTIDE SEQUENCE [LARGE SCALE GENOMIC DNA]</scope>
    <source>
        <strain evidence="5">SPO-2</strain>
    </source>
</reference>
<dbReference type="InterPro" id="IPR036872">
    <property type="entry name" value="CH_dom_sf"/>
</dbReference>